<evidence type="ECO:0000313" key="2">
    <source>
        <dbReference type="EnsemblPlants" id="PNT63744"/>
    </source>
</evidence>
<reference evidence="2" key="3">
    <citation type="submission" date="2018-08" db="UniProtKB">
        <authorList>
            <consortium name="EnsemblPlants"/>
        </authorList>
    </citation>
    <scope>IDENTIFICATION</scope>
    <source>
        <strain evidence="2">cv. Bd21</strain>
    </source>
</reference>
<proteinExistence type="predicted"/>
<dbReference type="AlphaFoldDB" id="A0A2K2CNZ8"/>
<gene>
    <name evidence="1" type="ORF">BRADI_4g20564v3</name>
</gene>
<dbReference type="EMBL" id="CM000883">
    <property type="protein sequence ID" value="PNT63744.1"/>
    <property type="molecule type" value="Genomic_DNA"/>
</dbReference>
<evidence type="ECO:0000313" key="1">
    <source>
        <dbReference type="EMBL" id="PNT63744.1"/>
    </source>
</evidence>
<name>A0A2K2CNZ8_BRADI</name>
<dbReference type="Proteomes" id="UP000008810">
    <property type="component" value="Chromosome 4"/>
</dbReference>
<dbReference type="EnsemblPlants" id="PNT63744">
    <property type="protein sequence ID" value="PNT63744"/>
    <property type="gene ID" value="BRADI_4g20564v3"/>
</dbReference>
<keyword evidence="3" id="KW-1185">Reference proteome</keyword>
<organism evidence="1">
    <name type="scientific">Brachypodium distachyon</name>
    <name type="common">Purple false brome</name>
    <name type="synonym">Trachynia distachya</name>
    <dbReference type="NCBI Taxonomy" id="15368"/>
    <lineage>
        <taxon>Eukaryota</taxon>
        <taxon>Viridiplantae</taxon>
        <taxon>Streptophyta</taxon>
        <taxon>Embryophyta</taxon>
        <taxon>Tracheophyta</taxon>
        <taxon>Spermatophyta</taxon>
        <taxon>Magnoliopsida</taxon>
        <taxon>Liliopsida</taxon>
        <taxon>Poales</taxon>
        <taxon>Poaceae</taxon>
        <taxon>BOP clade</taxon>
        <taxon>Pooideae</taxon>
        <taxon>Stipodae</taxon>
        <taxon>Brachypodieae</taxon>
        <taxon>Brachypodium</taxon>
    </lineage>
</organism>
<accession>A0A2K2CNZ8</accession>
<evidence type="ECO:0000313" key="3">
    <source>
        <dbReference type="Proteomes" id="UP000008810"/>
    </source>
</evidence>
<sequence>MLTVENASDCDASEELSLGICHLERFQWDVRFCPEGVVAGEAGVAVEALSKKTEERKF</sequence>
<dbReference type="Gramene" id="PNT63744">
    <property type="protein sequence ID" value="PNT63744"/>
    <property type="gene ID" value="BRADI_4g20564v3"/>
</dbReference>
<protein>
    <submittedName>
        <fullName evidence="1 2">Uncharacterized protein</fullName>
    </submittedName>
</protein>
<dbReference type="InParanoid" id="A0A2K2CNZ8"/>
<reference evidence="1" key="2">
    <citation type="submission" date="2017-06" db="EMBL/GenBank/DDBJ databases">
        <title>WGS assembly of Brachypodium distachyon.</title>
        <authorList>
            <consortium name="The International Brachypodium Initiative"/>
            <person name="Lucas S."/>
            <person name="Harmon-Smith M."/>
            <person name="Lail K."/>
            <person name="Tice H."/>
            <person name="Grimwood J."/>
            <person name="Bruce D."/>
            <person name="Barry K."/>
            <person name="Shu S."/>
            <person name="Lindquist E."/>
            <person name="Wang M."/>
            <person name="Pitluck S."/>
            <person name="Vogel J.P."/>
            <person name="Garvin D.F."/>
            <person name="Mockler T.C."/>
            <person name="Schmutz J."/>
            <person name="Rokhsar D."/>
            <person name="Bevan M.W."/>
        </authorList>
    </citation>
    <scope>NUCLEOTIDE SEQUENCE</scope>
    <source>
        <strain evidence="1">Bd21</strain>
    </source>
</reference>
<reference evidence="1 2" key="1">
    <citation type="journal article" date="2010" name="Nature">
        <title>Genome sequencing and analysis of the model grass Brachypodium distachyon.</title>
        <authorList>
            <consortium name="International Brachypodium Initiative"/>
        </authorList>
    </citation>
    <scope>NUCLEOTIDE SEQUENCE [LARGE SCALE GENOMIC DNA]</scope>
    <source>
        <strain evidence="1 2">Bd21</strain>
    </source>
</reference>